<keyword evidence="4" id="KW-0732">Signal</keyword>
<proteinExistence type="predicted"/>
<evidence type="ECO:0000313" key="5">
    <source>
        <dbReference type="EMBL" id="NLR92921.1"/>
    </source>
</evidence>
<gene>
    <name evidence="5" type="ORF">HGP29_17045</name>
</gene>
<feature type="compositionally biased region" description="Low complexity" evidence="2">
    <location>
        <begin position="27"/>
        <end position="52"/>
    </location>
</feature>
<dbReference type="AlphaFoldDB" id="A0A7X8SMK3"/>
<dbReference type="Proteomes" id="UP000585050">
    <property type="component" value="Unassembled WGS sequence"/>
</dbReference>
<evidence type="ECO:0000256" key="3">
    <source>
        <dbReference type="SAM" id="Phobius"/>
    </source>
</evidence>
<keyword evidence="1" id="KW-0175">Coiled coil</keyword>
<evidence type="ECO:0000256" key="2">
    <source>
        <dbReference type="SAM" id="MobiDB-lite"/>
    </source>
</evidence>
<evidence type="ECO:0000256" key="1">
    <source>
        <dbReference type="SAM" id="Coils"/>
    </source>
</evidence>
<keyword evidence="3" id="KW-0812">Transmembrane</keyword>
<sequence length="241" mass="27684">MSRRIIKALLALSLSFVMMGVNAQETAGSGTQTSSTKSTTQQSTQTSTTTAKPKVQKPKGPKDDTLKSKYEYMSKRGGRWKEYRMIKGTWLTEYWNEVDDTLSTAYTDAIEARKETAQAQQEVKEMESRLAEKDRLIELGDYITLIGLDLEKYSVLYTTFAIVGLLILILIVGLIKFNSNNQTVISVKKDHESLEKEYDEFRTRAQEREMQVRRELVTERNKAEEMQKELSSLRKRDNKLS</sequence>
<feature type="transmembrane region" description="Helical" evidence="3">
    <location>
        <begin position="155"/>
        <end position="175"/>
    </location>
</feature>
<evidence type="ECO:0000256" key="4">
    <source>
        <dbReference type="SAM" id="SignalP"/>
    </source>
</evidence>
<protein>
    <submittedName>
        <fullName evidence="5">Uncharacterized protein</fullName>
    </submittedName>
</protein>
<comment type="caution">
    <text evidence="5">The sequence shown here is derived from an EMBL/GenBank/DDBJ whole genome shotgun (WGS) entry which is preliminary data.</text>
</comment>
<feature type="region of interest" description="Disordered" evidence="2">
    <location>
        <begin position="214"/>
        <end position="241"/>
    </location>
</feature>
<feature type="coiled-coil region" evidence="1">
    <location>
        <begin position="109"/>
        <end position="136"/>
    </location>
</feature>
<keyword evidence="6" id="KW-1185">Reference proteome</keyword>
<feature type="signal peptide" evidence="4">
    <location>
        <begin position="1"/>
        <end position="23"/>
    </location>
</feature>
<dbReference type="RefSeq" id="WP_168883635.1">
    <property type="nucleotide sequence ID" value="NZ_JABAIL010000005.1"/>
</dbReference>
<keyword evidence="3" id="KW-1133">Transmembrane helix</keyword>
<evidence type="ECO:0000313" key="6">
    <source>
        <dbReference type="Proteomes" id="UP000585050"/>
    </source>
</evidence>
<reference evidence="5 6" key="1">
    <citation type="submission" date="2020-04" db="EMBL/GenBank/DDBJ databases">
        <title>Flammeovirga sp. SR4, a novel species isolated from seawater.</title>
        <authorList>
            <person name="Wang X."/>
        </authorList>
    </citation>
    <scope>NUCLEOTIDE SEQUENCE [LARGE SCALE GENOMIC DNA]</scope>
    <source>
        <strain evidence="5 6">SR4</strain>
    </source>
</reference>
<name>A0A7X8SMK3_9BACT</name>
<feature type="chain" id="PRO_5031357207" evidence="4">
    <location>
        <begin position="24"/>
        <end position="241"/>
    </location>
</feature>
<organism evidence="5 6">
    <name type="scientific">Flammeovirga agarivorans</name>
    <dbReference type="NCBI Taxonomy" id="2726742"/>
    <lineage>
        <taxon>Bacteria</taxon>
        <taxon>Pseudomonadati</taxon>
        <taxon>Bacteroidota</taxon>
        <taxon>Cytophagia</taxon>
        <taxon>Cytophagales</taxon>
        <taxon>Flammeovirgaceae</taxon>
        <taxon>Flammeovirga</taxon>
    </lineage>
</organism>
<keyword evidence="3" id="KW-0472">Membrane</keyword>
<accession>A0A7X8SMK3</accession>
<feature type="region of interest" description="Disordered" evidence="2">
    <location>
        <begin position="27"/>
        <end position="66"/>
    </location>
</feature>
<dbReference type="EMBL" id="JABAIL010000005">
    <property type="protein sequence ID" value="NLR92921.1"/>
    <property type="molecule type" value="Genomic_DNA"/>
</dbReference>